<feature type="transmembrane region" description="Helical" evidence="8">
    <location>
        <begin position="424"/>
        <end position="447"/>
    </location>
</feature>
<keyword evidence="3 6" id="KW-0812">Transmembrane</keyword>
<feature type="transmembrane region" description="Helical" evidence="8">
    <location>
        <begin position="303"/>
        <end position="323"/>
    </location>
</feature>
<dbReference type="Proteomes" id="UP001295423">
    <property type="component" value="Unassembled WGS sequence"/>
</dbReference>
<protein>
    <submittedName>
        <fullName evidence="9">Uncharacterized protein</fullName>
    </submittedName>
</protein>
<feature type="transmembrane region" description="Helical" evidence="8">
    <location>
        <begin position="154"/>
        <end position="177"/>
    </location>
</feature>
<organism evidence="9 10">
    <name type="scientific">Cylindrotheca closterium</name>
    <dbReference type="NCBI Taxonomy" id="2856"/>
    <lineage>
        <taxon>Eukaryota</taxon>
        <taxon>Sar</taxon>
        <taxon>Stramenopiles</taxon>
        <taxon>Ochrophyta</taxon>
        <taxon>Bacillariophyta</taxon>
        <taxon>Bacillariophyceae</taxon>
        <taxon>Bacillariophycidae</taxon>
        <taxon>Bacillariales</taxon>
        <taxon>Bacillariaceae</taxon>
        <taxon>Cylindrotheca</taxon>
    </lineage>
</organism>
<feature type="transmembrane region" description="Helical" evidence="8">
    <location>
        <begin position="459"/>
        <end position="479"/>
    </location>
</feature>
<evidence type="ECO:0000313" key="9">
    <source>
        <dbReference type="EMBL" id="CAJ1930295.1"/>
    </source>
</evidence>
<evidence type="ECO:0000313" key="10">
    <source>
        <dbReference type="Proteomes" id="UP001295423"/>
    </source>
</evidence>
<feature type="transmembrane region" description="Helical" evidence="8">
    <location>
        <begin position="79"/>
        <end position="100"/>
    </location>
</feature>
<feature type="transmembrane region" description="Helical" evidence="8">
    <location>
        <begin position="503"/>
        <end position="523"/>
    </location>
</feature>
<name>A0AAD2CD09_9STRA</name>
<dbReference type="Gene3D" id="1.20.1250.20">
    <property type="entry name" value="MFS general substrate transporter like domains"/>
    <property type="match status" value="2"/>
</dbReference>
<evidence type="ECO:0000256" key="6">
    <source>
        <dbReference type="RuleBase" id="RU003755"/>
    </source>
</evidence>
<feature type="transmembrane region" description="Helical" evidence="8">
    <location>
        <begin position="354"/>
        <end position="373"/>
    </location>
</feature>
<keyword evidence="10" id="KW-1185">Reference proteome</keyword>
<dbReference type="EMBL" id="CAKOGP040000113">
    <property type="protein sequence ID" value="CAJ1930295.1"/>
    <property type="molecule type" value="Genomic_DNA"/>
</dbReference>
<keyword evidence="6" id="KW-0813">Transport</keyword>
<evidence type="ECO:0000256" key="1">
    <source>
        <dbReference type="ARBA" id="ARBA00004141"/>
    </source>
</evidence>
<gene>
    <name evidence="9" type="ORF">CYCCA115_LOCUS1893</name>
</gene>
<feature type="compositionally biased region" description="Basic and acidic residues" evidence="7">
    <location>
        <begin position="1"/>
        <end position="11"/>
    </location>
</feature>
<keyword evidence="4 8" id="KW-1133">Transmembrane helix</keyword>
<dbReference type="PROSITE" id="PS01023">
    <property type="entry name" value="PTR2_2"/>
    <property type="match status" value="1"/>
</dbReference>
<feature type="transmembrane region" description="Helical" evidence="8">
    <location>
        <begin position="120"/>
        <end position="147"/>
    </location>
</feature>
<evidence type="ECO:0000256" key="4">
    <source>
        <dbReference type="ARBA" id="ARBA00022989"/>
    </source>
</evidence>
<dbReference type="GO" id="GO:0022857">
    <property type="term" value="F:transmembrane transporter activity"/>
    <property type="evidence" value="ECO:0007669"/>
    <property type="project" value="InterPro"/>
</dbReference>
<feature type="transmembrane region" description="Helical" evidence="8">
    <location>
        <begin position="264"/>
        <end position="282"/>
    </location>
</feature>
<dbReference type="InterPro" id="IPR036259">
    <property type="entry name" value="MFS_trans_sf"/>
</dbReference>
<dbReference type="InterPro" id="IPR018456">
    <property type="entry name" value="PTR2_symporter_CS"/>
</dbReference>
<dbReference type="GO" id="GO:0006857">
    <property type="term" value="P:oligopeptide transport"/>
    <property type="evidence" value="ECO:0007669"/>
    <property type="project" value="InterPro"/>
</dbReference>
<feature type="transmembrane region" description="Helical" evidence="8">
    <location>
        <begin position="385"/>
        <end position="404"/>
    </location>
</feature>
<evidence type="ECO:0000256" key="3">
    <source>
        <dbReference type="ARBA" id="ARBA00022692"/>
    </source>
</evidence>
<evidence type="ECO:0000256" key="7">
    <source>
        <dbReference type="SAM" id="MobiDB-lite"/>
    </source>
</evidence>
<comment type="similarity">
    <text evidence="2 6">Belongs to the major facilitator superfamily. Proton-dependent oligopeptide transporter (POT/PTR) (TC 2.A.17) family.</text>
</comment>
<sequence length="648" mass="71013">MNDATKGRDKTPIASPKPSPTCSLTSYSGTSIDDELPYNVGSEEQLALLPPECLSGNKLRPLRHVSEDGQVSTYTLQPMFYSVIFILLVELLERFSFYGVNYTQTSFLTGVYNDSWNAGMQSIAASSYVSVSTAVAYTMPFAGAFLADSVLGDYWTILFGAFLFYIPGLVLIFLSSIPHFLGETFNTTALAVGLLVLWPTGTGIVKSVVNVFGAKQFHPLLQSSLIEAYYVKFYMCINIGALLGGIVVPVVAQHDIALAYSYPVGMLCIGMLLFVLGTERYIKQKPMGNLFGKKSITGQGDTSIGLGTIFKITGLIIPFNIAYSQMATTFIIQGTVMEKAFGFIDAASMNNADAISVLLFGWLVANCLYPGLARRDIRIPTTYKFAIGSSLGALAIAWALFMEYKIRATYEATGQKVCILWQSVSYFLIGAGEIFAVSAAYEVAFTASPPEKKVVASALNLFCVGGIPNVLCIFLYQAAKGWFKNGKGTAHISRVEDYVTARIHHYFFVLLIVSIFGIVINLLPATRDFVASIEEKATEMVKTPTMRRSPRFRRNQSRDFSVDDEESPLLQMKRHQAYLKYGSGPVLYKQGSMRAGPSMSKQVNNKQKHLKKSAVGKLYNPKSRAPTLIMAPDGKPLTAAAIKRQDSI</sequence>
<feature type="transmembrane region" description="Helical" evidence="8">
    <location>
        <begin position="233"/>
        <end position="252"/>
    </location>
</feature>
<dbReference type="PANTHER" id="PTHR11654">
    <property type="entry name" value="OLIGOPEPTIDE TRANSPORTER-RELATED"/>
    <property type="match status" value="1"/>
</dbReference>
<evidence type="ECO:0000256" key="8">
    <source>
        <dbReference type="SAM" id="Phobius"/>
    </source>
</evidence>
<comment type="caution">
    <text evidence="9">The sequence shown here is derived from an EMBL/GenBank/DDBJ whole genome shotgun (WGS) entry which is preliminary data.</text>
</comment>
<dbReference type="GO" id="GO:0016020">
    <property type="term" value="C:membrane"/>
    <property type="evidence" value="ECO:0007669"/>
    <property type="project" value="UniProtKB-SubCell"/>
</dbReference>
<evidence type="ECO:0000256" key="5">
    <source>
        <dbReference type="ARBA" id="ARBA00023136"/>
    </source>
</evidence>
<keyword evidence="5 8" id="KW-0472">Membrane</keyword>
<dbReference type="AlphaFoldDB" id="A0AAD2CD09"/>
<dbReference type="Pfam" id="PF00854">
    <property type="entry name" value="PTR2"/>
    <property type="match status" value="2"/>
</dbReference>
<dbReference type="InterPro" id="IPR000109">
    <property type="entry name" value="POT_fam"/>
</dbReference>
<dbReference type="SUPFAM" id="SSF103473">
    <property type="entry name" value="MFS general substrate transporter"/>
    <property type="match status" value="1"/>
</dbReference>
<feature type="region of interest" description="Disordered" evidence="7">
    <location>
        <begin position="1"/>
        <end position="26"/>
    </location>
</feature>
<reference evidence="9" key="1">
    <citation type="submission" date="2023-08" db="EMBL/GenBank/DDBJ databases">
        <authorList>
            <person name="Audoor S."/>
            <person name="Bilcke G."/>
        </authorList>
    </citation>
    <scope>NUCLEOTIDE SEQUENCE</scope>
</reference>
<accession>A0AAD2CD09</accession>
<proteinExistence type="inferred from homology"/>
<comment type="subcellular location">
    <subcellularLocation>
        <location evidence="1 6">Membrane</location>
        <topology evidence="1 6">Multi-pass membrane protein</topology>
    </subcellularLocation>
</comment>
<feature type="transmembrane region" description="Helical" evidence="8">
    <location>
        <begin position="189"/>
        <end position="212"/>
    </location>
</feature>
<evidence type="ECO:0000256" key="2">
    <source>
        <dbReference type="ARBA" id="ARBA00005982"/>
    </source>
</evidence>